<sequence>MNLLTHAQFASERLGLIIVRCTRSLQKPDGLLHLRSSRFFRVLCFSHMVHKLGSFGIETLDAPLPAPIAHRSARNFFQLIRLVPSGIIVSVIITFAGLKSLNSPSTVLERTGRTAGLFSGSVMDRSQIVPLYTFGTSSDDLEDQDPTPRPSRSSSPVATSPDSMRFPASIMRTIFDVETPVQQSNTTSHIHPANSIFYWQTYNPSGYFPHQLQALDVFPQWRVDLTDLPDGFEQAMMRLHVSDEPQSPRRLQSDSPLWHKLPGEVLEDVVRWLVVGYHNGIEGYGKAPSLVCRDWRRAFLPSLGRVLRPTQGVQSEALVSRLAISSALYQRTETMMLDAVPNMRPNTMRRLTFLLPAVTCLYIWNMDWRTAQSSHPSWGRIFAGSWSAFTHVTELSLFRCRFLRLSDLFRLIATPPSLSHVYLHGAQWKDDLNSYPQRRHNPLWCIRISHTLESWQLMRFWAARSAKSAAGSAAYPGITSSEAHILTQIARCLQVYPRLMTVKRCPFFHATWVIGIHNFETFIARSDAEPQGSIRWIVFHFETHLSEVLWASKLATLRQLILQLPHLEQLVLIPVDDSGFTLPKELEDIADKIHVWSRNAAQACARDARRKGFYDGHDQQLPISPNWLEESEDE</sequence>
<accession>A0ACC1TAG7</accession>
<evidence type="ECO:0000313" key="1">
    <source>
        <dbReference type="EMBL" id="KAJ3556828.1"/>
    </source>
</evidence>
<proteinExistence type="predicted"/>
<keyword evidence="2" id="KW-1185">Reference proteome</keyword>
<name>A0ACC1TAG7_9APHY</name>
<protein>
    <submittedName>
        <fullName evidence="1">Uncharacterized protein</fullName>
    </submittedName>
</protein>
<comment type="caution">
    <text evidence="1">The sequence shown here is derived from an EMBL/GenBank/DDBJ whole genome shotgun (WGS) entry which is preliminary data.</text>
</comment>
<evidence type="ECO:0000313" key="2">
    <source>
        <dbReference type="Proteomes" id="UP001148662"/>
    </source>
</evidence>
<dbReference type="EMBL" id="JANHOG010000207">
    <property type="protein sequence ID" value="KAJ3556828.1"/>
    <property type="molecule type" value="Genomic_DNA"/>
</dbReference>
<organism evidence="1 2">
    <name type="scientific">Phlebia brevispora</name>
    <dbReference type="NCBI Taxonomy" id="194682"/>
    <lineage>
        <taxon>Eukaryota</taxon>
        <taxon>Fungi</taxon>
        <taxon>Dikarya</taxon>
        <taxon>Basidiomycota</taxon>
        <taxon>Agaricomycotina</taxon>
        <taxon>Agaricomycetes</taxon>
        <taxon>Polyporales</taxon>
        <taxon>Meruliaceae</taxon>
        <taxon>Phlebia</taxon>
    </lineage>
</organism>
<gene>
    <name evidence="1" type="ORF">NM688_g1805</name>
</gene>
<reference evidence="1" key="1">
    <citation type="submission" date="2022-07" db="EMBL/GenBank/DDBJ databases">
        <title>Genome Sequence of Phlebia brevispora.</title>
        <authorList>
            <person name="Buettner E."/>
        </authorList>
    </citation>
    <scope>NUCLEOTIDE SEQUENCE</scope>
    <source>
        <strain evidence="1">MPL23</strain>
    </source>
</reference>
<dbReference type="Proteomes" id="UP001148662">
    <property type="component" value="Unassembled WGS sequence"/>
</dbReference>